<comment type="caution">
    <text evidence="1">The sequence shown here is derived from an EMBL/GenBank/DDBJ whole genome shotgun (WGS) entry which is preliminary data.</text>
</comment>
<proteinExistence type="predicted"/>
<organism evidence="1 2">
    <name type="scientific">Parahaliea aestuarii</name>
    <dbReference type="NCBI Taxonomy" id="1852021"/>
    <lineage>
        <taxon>Bacteria</taxon>
        <taxon>Pseudomonadati</taxon>
        <taxon>Pseudomonadota</taxon>
        <taxon>Gammaproteobacteria</taxon>
        <taxon>Cellvibrionales</taxon>
        <taxon>Halieaceae</taxon>
        <taxon>Parahaliea</taxon>
    </lineage>
</organism>
<accession>A0A5C8ZT36</accession>
<reference evidence="1 2" key="1">
    <citation type="submission" date="2019-08" db="EMBL/GenBank/DDBJ databases">
        <title>Parahaliea maris sp. nov., isolated from the surface seawater.</title>
        <authorList>
            <person name="Liu Y."/>
        </authorList>
    </citation>
    <scope>NUCLEOTIDE SEQUENCE [LARGE SCALE GENOMIC DNA]</scope>
    <source>
        <strain evidence="1 2">S2-26</strain>
    </source>
</reference>
<dbReference type="InterPro" id="IPR022028">
    <property type="entry name" value="DUF3604"/>
</dbReference>
<protein>
    <submittedName>
        <fullName evidence="1">DUF3604 domain-containing protein</fullName>
    </submittedName>
</protein>
<evidence type="ECO:0000313" key="2">
    <source>
        <dbReference type="Proteomes" id="UP000321933"/>
    </source>
</evidence>
<dbReference type="Pfam" id="PF12228">
    <property type="entry name" value="DUF3604"/>
    <property type="match status" value="1"/>
</dbReference>
<dbReference type="RefSeq" id="WP_148064248.1">
    <property type="nucleotide sequence ID" value="NZ_VRYZ01000004.1"/>
</dbReference>
<dbReference type="Proteomes" id="UP000321933">
    <property type="component" value="Unassembled WGS sequence"/>
</dbReference>
<name>A0A5C8ZT36_9GAMM</name>
<dbReference type="OrthoDB" id="543560at2"/>
<dbReference type="Gene3D" id="3.20.20.140">
    <property type="entry name" value="Metal-dependent hydrolases"/>
    <property type="match status" value="1"/>
</dbReference>
<keyword evidence="2" id="KW-1185">Reference proteome</keyword>
<gene>
    <name evidence="1" type="ORF">FVW59_10640</name>
</gene>
<dbReference type="EMBL" id="VRYZ01000004">
    <property type="protein sequence ID" value="TXS91616.1"/>
    <property type="molecule type" value="Genomic_DNA"/>
</dbReference>
<dbReference type="AlphaFoldDB" id="A0A5C8ZT36"/>
<dbReference type="InterPro" id="IPR016195">
    <property type="entry name" value="Pol/histidinol_Pase-like"/>
</dbReference>
<evidence type="ECO:0000313" key="1">
    <source>
        <dbReference type="EMBL" id="TXS91616.1"/>
    </source>
</evidence>
<dbReference type="SUPFAM" id="SSF89550">
    <property type="entry name" value="PHP domain-like"/>
    <property type="match status" value="1"/>
</dbReference>
<sequence length="628" mass="69173">MPTGLNRTYLVVLTLLCFGCSPVEDPTLFPVFDAAAVESPPAKPGVDRNPLRNLLWGDLHIHTSYSTDAYAMGVRSTPDDAYVFTRGGTIEHGAGYPIRIDRPLDFAAVTDHAEYLGAARADDSRVEALEERSLRDRLLYDSPLSLIPVVLSVARDITGEKRFADDPSVAAVVRDAWRATVESANAHYDPGVFTTFVGYEWTSMPDGQNLHRNVIYRDSNVPQTPFSSFESENPEDLWDLLDEQRAAGKRVIAIPHNGNVSNGLMYRQTRYDGSPITADYAEQRTRNEPVSEIFQIKGTSETHPMLSPEDEFADFEIMNSQLSPTGDDSEPKGSYARDALRTGIEFAHTEGFNPYRFGVIGSTDSHNASSSVEESNHHGKLPLMDGTAAIRMGEAIPLPDSLRRSRKWGAAGLAGVWAEENTRESIFDALVRRETFATSGPRILLRFFGSFNYSDELRQRADALQLAYARGVPMGGVLSKSDVPADGRHSAPGFFIWAAKDPAGANLDRVQIIKAWVDDDGRSHERIYNVALSDAGRLEEGGDAAPVGNTVDVTAASYSNSLGATQLNAFWRDPDFDGDSDAFYYARAIEIPTPRWSTYDARRLGIEAPQPTSIQERAVSSAIWYQAE</sequence>